<comment type="caution">
    <text evidence="1">The sequence shown here is derived from an EMBL/GenBank/DDBJ whole genome shotgun (WGS) entry which is preliminary data.</text>
</comment>
<dbReference type="AlphaFoldDB" id="A0A7Y7WHX5"/>
<name>A0A7Y7WHX5_9PSED</name>
<accession>A0A7Y7WHX5</accession>
<dbReference type="EMBL" id="JACAPU010000034">
    <property type="protein sequence ID" value="NWB49850.1"/>
    <property type="molecule type" value="Genomic_DNA"/>
</dbReference>
<organism evidence="1 2">
    <name type="scientific">Pseudomonas gingeri</name>
    <dbReference type="NCBI Taxonomy" id="117681"/>
    <lineage>
        <taxon>Bacteria</taxon>
        <taxon>Pseudomonadati</taxon>
        <taxon>Pseudomonadota</taxon>
        <taxon>Gammaproteobacteria</taxon>
        <taxon>Pseudomonadales</taxon>
        <taxon>Pseudomonadaceae</taxon>
        <taxon>Pseudomonas</taxon>
    </lineage>
</organism>
<gene>
    <name evidence="1" type="ORF">HX829_25520</name>
</gene>
<evidence type="ECO:0000313" key="2">
    <source>
        <dbReference type="Proteomes" id="UP000582981"/>
    </source>
</evidence>
<evidence type="ECO:0000313" key="1">
    <source>
        <dbReference type="EMBL" id="NWB49850.1"/>
    </source>
</evidence>
<protein>
    <submittedName>
        <fullName evidence="1">Uncharacterized protein</fullName>
    </submittedName>
</protein>
<dbReference type="Proteomes" id="UP000582981">
    <property type="component" value="Unassembled WGS sequence"/>
</dbReference>
<reference evidence="1 2" key="1">
    <citation type="submission" date="2020-04" db="EMBL/GenBank/DDBJ databases">
        <title>Molecular characterization of pseudomonads from Agaricus bisporus reveal novel blotch 2 pathogens in Western Europe.</title>
        <authorList>
            <person name="Taparia T."/>
            <person name="Krijger M."/>
            <person name="Haynes E."/>
            <person name="Elpinstone J.G."/>
            <person name="Noble R."/>
            <person name="Van Der Wolf J."/>
        </authorList>
    </citation>
    <scope>NUCLEOTIDE SEQUENCE [LARGE SCALE GENOMIC DNA]</scope>
    <source>
        <strain evidence="1 2">F1001</strain>
    </source>
</reference>
<proteinExistence type="predicted"/>
<sequence>MADSVEKIGHGYHDIKALEIEIFTLSSGFDGLRFRVAARKKGVFSGQYSGSLEEPTFSTESADCCAWREAENDPSGQWIAMTIHHLRSSGASTKPERMQMICRLKQPTLLVLETINLAAIGSEQEMAFLL</sequence>